<name>A0ABW6K0Q7_9BACI</name>
<keyword evidence="8" id="KW-0282">Flagellum</keyword>
<evidence type="ECO:0000256" key="4">
    <source>
        <dbReference type="ARBA" id="ARBA00023186"/>
    </source>
</evidence>
<proteinExistence type="inferred from homology"/>
<sequence>MSALLNYYQKTKQLIETFSNMKDDEWELKMEQSEAVFLERDKLLQQIAPPFSDEDQVLFEKIQQLEKALESHMKNEKLSIHKNIKRLTETKESSNKYNNPYEHMNTDGMFYDKRN</sequence>
<evidence type="ECO:0000256" key="1">
    <source>
        <dbReference type="ARBA" id="ARBA00004514"/>
    </source>
</evidence>
<reference evidence="8 9" key="1">
    <citation type="submission" date="2024-08" db="EMBL/GenBank/DDBJ databases">
        <title>Two novel Cytobacillus novel species.</title>
        <authorList>
            <person name="Liu G."/>
        </authorList>
    </citation>
    <scope>NUCLEOTIDE SEQUENCE [LARGE SCALE GENOMIC DNA]</scope>
    <source>
        <strain evidence="8 9">FJAT-53684</strain>
    </source>
</reference>
<accession>A0ABW6K0Q7</accession>
<dbReference type="Proteomes" id="UP001601058">
    <property type="component" value="Unassembled WGS sequence"/>
</dbReference>
<gene>
    <name evidence="8" type="ORF">ACFYKT_09235</name>
</gene>
<keyword evidence="9" id="KW-1185">Reference proteome</keyword>
<keyword evidence="4" id="KW-0143">Chaperone</keyword>
<keyword evidence="3" id="KW-1005">Bacterial flagellum biogenesis</keyword>
<evidence type="ECO:0000256" key="7">
    <source>
        <dbReference type="ARBA" id="ARBA00093797"/>
    </source>
</evidence>
<dbReference type="InterPro" id="IPR008622">
    <property type="entry name" value="FliT"/>
</dbReference>
<comment type="subcellular location">
    <subcellularLocation>
        <location evidence="1">Cytoplasm</location>
        <location evidence="1">Cytosol</location>
    </subcellularLocation>
</comment>
<evidence type="ECO:0000313" key="9">
    <source>
        <dbReference type="Proteomes" id="UP001601058"/>
    </source>
</evidence>
<dbReference type="Pfam" id="PF05400">
    <property type="entry name" value="FliT"/>
    <property type="match status" value="1"/>
</dbReference>
<comment type="function">
    <text evidence="5">May act as an export chaperone for the filament capping protein FliD.</text>
</comment>
<evidence type="ECO:0000313" key="8">
    <source>
        <dbReference type="EMBL" id="MFE8696518.1"/>
    </source>
</evidence>
<keyword evidence="2" id="KW-0963">Cytoplasm</keyword>
<protein>
    <recommendedName>
        <fullName evidence="7">Flagellar protein FliT</fullName>
    </recommendedName>
</protein>
<keyword evidence="8" id="KW-0966">Cell projection</keyword>
<evidence type="ECO:0000256" key="2">
    <source>
        <dbReference type="ARBA" id="ARBA00022490"/>
    </source>
</evidence>
<organism evidence="8 9">
    <name type="scientific">Cytobacillus mangrovibacter</name>
    <dbReference type="NCBI Taxonomy" id="3299024"/>
    <lineage>
        <taxon>Bacteria</taxon>
        <taxon>Bacillati</taxon>
        <taxon>Bacillota</taxon>
        <taxon>Bacilli</taxon>
        <taxon>Bacillales</taxon>
        <taxon>Bacillaceae</taxon>
        <taxon>Cytobacillus</taxon>
    </lineage>
</organism>
<evidence type="ECO:0000256" key="3">
    <source>
        <dbReference type="ARBA" id="ARBA00022795"/>
    </source>
</evidence>
<comment type="caution">
    <text evidence="8">The sequence shown here is derived from an EMBL/GenBank/DDBJ whole genome shotgun (WGS) entry which is preliminary data.</text>
</comment>
<comment type="similarity">
    <text evidence="6">Belongs to the bacillales FliT family.</text>
</comment>
<dbReference type="RefSeq" id="WP_389218638.1">
    <property type="nucleotide sequence ID" value="NZ_JBIACJ010000004.1"/>
</dbReference>
<evidence type="ECO:0000256" key="6">
    <source>
        <dbReference type="ARBA" id="ARBA00093785"/>
    </source>
</evidence>
<evidence type="ECO:0000256" key="5">
    <source>
        <dbReference type="ARBA" id="ARBA00093765"/>
    </source>
</evidence>
<dbReference type="EMBL" id="JBIACJ010000004">
    <property type="protein sequence ID" value="MFE8696518.1"/>
    <property type="molecule type" value="Genomic_DNA"/>
</dbReference>
<keyword evidence="8" id="KW-0969">Cilium</keyword>